<name>A0ABU6IU89_9FLAO</name>
<comment type="caution">
    <text evidence="1">The sequence shown here is derived from an EMBL/GenBank/DDBJ whole genome shotgun (WGS) entry which is preliminary data.</text>
</comment>
<keyword evidence="2" id="KW-1185">Reference proteome</keyword>
<organism evidence="1 2">
    <name type="scientific">Flagellimonas halotolerans</name>
    <dbReference type="NCBI Taxonomy" id="3112164"/>
    <lineage>
        <taxon>Bacteria</taxon>
        <taxon>Pseudomonadati</taxon>
        <taxon>Bacteroidota</taxon>
        <taxon>Flavobacteriia</taxon>
        <taxon>Flavobacteriales</taxon>
        <taxon>Flavobacteriaceae</taxon>
        <taxon>Flagellimonas</taxon>
    </lineage>
</organism>
<proteinExistence type="predicted"/>
<dbReference type="Proteomes" id="UP001355298">
    <property type="component" value="Unassembled WGS sequence"/>
</dbReference>
<dbReference type="Pfam" id="PF18762">
    <property type="entry name" value="Kinase-PolyVal"/>
    <property type="match status" value="1"/>
</dbReference>
<dbReference type="EMBL" id="JAYMGW010000017">
    <property type="protein sequence ID" value="MEC4266695.1"/>
    <property type="molecule type" value="Genomic_DNA"/>
</dbReference>
<evidence type="ECO:0008006" key="3">
    <source>
        <dbReference type="Google" id="ProtNLM"/>
    </source>
</evidence>
<evidence type="ECO:0000313" key="1">
    <source>
        <dbReference type="EMBL" id="MEC4266695.1"/>
    </source>
</evidence>
<protein>
    <recommendedName>
        <fullName evidence="3">Aminoglycoside phosphotransferase domain-containing protein</fullName>
    </recommendedName>
</protein>
<dbReference type="InterPro" id="IPR041055">
    <property type="entry name" value="Kinase-PolyVal"/>
</dbReference>
<evidence type="ECO:0000313" key="2">
    <source>
        <dbReference type="Proteomes" id="UP001355298"/>
    </source>
</evidence>
<gene>
    <name evidence="1" type="ORF">VOP03_15165</name>
</gene>
<accession>A0ABU6IU89</accession>
<dbReference type="RefSeq" id="WP_326279806.1">
    <property type="nucleotide sequence ID" value="NZ_JAYKYV010000017.1"/>
</dbReference>
<sequence length="188" mass="21744">MEEGKREAKHKRAERLNNLEEKDLEKWAALDFARQNKLWIDDFYYLGKIPMRGGYENTLVLNEETGIIFKSNNLANSEYLISNLFKGIAIHNLLFPANNYEFVGFTGLDNGPTRTPYVEPVFKQKYVAEATKAEPSEIKTYMESLGFEQRTPESYYNGQYLVSDLHPRNVLKDSEGNFHVVDAMCRTL</sequence>
<reference evidence="1 2" key="1">
    <citation type="submission" date="2024-01" db="EMBL/GenBank/DDBJ databases">
        <title>The strains designed SYSU M86414 and SYSU M84420 isolated from the marine sediment in San Sha City (Hainan Province, China).</title>
        <authorList>
            <person name="Guo D."/>
        </authorList>
    </citation>
    <scope>NUCLEOTIDE SEQUENCE [LARGE SCALE GENOMIC DNA]</scope>
    <source>
        <strain evidence="1 2">SYSU M84420</strain>
    </source>
</reference>